<feature type="domain" description="MOFRL-associated" evidence="2">
    <location>
        <begin position="7"/>
        <end position="203"/>
    </location>
</feature>
<dbReference type="RefSeq" id="WP_076626790.1">
    <property type="nucleotide sequence ID" value="NZ_CP019312.1"/>
</dbReference>
<dbReference type="Pfam" id="PF13660">
    <property type="entry name" value="DUF4147"/>
    <property type="match status" value="1"/>
</dbReference>
<dbReference type="SUPFAM" id="SSF82544">
    <property type="entry name" value="GckA/TtuD-like"/>
    <property type="match status" value="1"/>
</dbReference>
<proteinExistence type="predicted"/>
<dbReference type="PANTHER" id="PTHR12227:SF0">
    <property type="entry name" value="GLYCERATE KINASE"/>
    <property type="match status" value="1"/>
</dbReference>
<protein>
    <submittedName>
        <fullName evidence="3">MOFRL family protein</fullName>
    </submittedName>
</protein>
<dbReference type="PANTHER" id="PTHR12227">
    <property type="entry name" value="GLYCERATE KINASE"/>
    <property type="match status" value="1"/>
</dbReference>
<dbReference type="GO" id="GO:0008887">
    <property type="term" value="F:glycerate kinase activity"/>
    <property type="evidence" value="ECO:0007669"/>
    <property type="project" value="InterPro"/>
</dbReference>
<evidence type="ECO:0000313" key="3">
    <source>
        <dbReference type="EMBL" id="APX10923.1"/>
    </source>
</evidence>
<dbReference type="InterPro" id="IPR039760">
    <property type="entry name" value="MOFRL_protein"/>
</dbReference>
<dbReference type="AlphaFoldDB" id="A0A1P8MSF7"/>
<reference evidence="3 4" key="1">
    <citation type="submission" date="2017-01" db="EMBL/GenBank/DDBJ databases">
        <title>Complete genome of Tateyamaria omphalii DOK1-4 isolated from seawater in Dokdo.</title>
        <authorList>
            <person name="Kim J.H."/>
            <person name="Chi W.-J."/>
        </authorList>
    </citation>
    <scope>NUCLEOTIDE SEQUENCE [LARGE SCALE GENOMIC DNA]</scope>
    <source>
        <strain evidence="3 4">DOK1-4</strain>
    </source>
</reference>
<keyword evidence="4" id="KW-1185">Reference proteome</keyword>
<evidence type="ECO:0000259" key="1">
    <source>
        <dbReference type="Pfam" id="PF05161"/>
    </source>
</evidence>
<dbReference type="STRING" id="299262.BWR18_03865"/>
<dbReference type="InterPro" id="IPR007835">
    <property type="entry name" value="MOFRL"/>
</dbReference>
<evidence type="ECO:0000259" key="2">
    <source>
        <dbReference type="Pfam" id="PF13660"/>
    </source>
</evidence>
<evidence type="ECO:0000313" key="4">
    <source>
        <dbReference type="Proteomes" id="UP000186336"/>
    </source>
</evidence>
<dbReference type="Pfam" id="PF05161">
    <property type="entry name" value="MOFRL"/>
    <property type="match status" value="1"/>
</dbReference>
<dbReference type="InterPro" id="IPR025286">
    <property type="entry name" value="MOFRL_assoc_dom"/>
</dbReference>
<name>A0A1P8MSF7_9RHOB</name>
<dbReference type="InterPro" id="IPR038614">
    <property type="entry name" value="GK_N_sf"/>
</dbReference>
<gene>
    <name evidence="3" type="ORF">BWR18_03865</name>
</gene>
<dbReference type="KEGG" id="tom:BWR18_03865"/>
<organism evidence="3 4">
    <name type="scientific">Tateyamaria omphalii</name>
    <dbReference type="NCBI Taxonomy" id="299262"/>
    <lineage>
        <taxon>Bacteria</taxon>
        <taxon>Pseudomonadati</taxon>
        <taxon>Pseudomonadota</taxon>
        <taxon>Alphaproteobacteria</taxon>
        <taxon>Rhodobacterales</taxon>
        <taxon>Roseobacteraceae</taxon>
        <taxon>Tateyamaria</taxon>
    </lineage>
</organism>
<accession>A0A1P8MSF7</accession>
<dbReference type="GO" id="GO:0005737">
    <property type="term" value="C:cytoplasm"/>
    <property type="evidence" value="ECO:0007669"/>
    <property type="project" value="TreeGrafter"/>
</dbReference>
<dbReference type="EMBL" id="CP019312">
    <property type="protein sequence ID" value="APX10923.1"/>
    <property type="molecule type" value="Genomic_DNA"/>
</dbReference>
<sequence>MSDAPDLLSLWYAGVKAVEGYAAVGTALETRDIPRPDRIVSVGKAAAAMARAAAERWPDAPCLIVTKYRHTEGAPARADIIEAAHPVPDDASLAAGRALIDAVDACAADSHLLMLVSGGASALAEVPVDGLSLDDLRTETEALLASGTPIDEMNAHRTMRSEIKGGKLLARFNGRCVTTLALSDVEGDSLATIGSGIGNAVPDAPFTFAPHIIACNAIARAAVAAASPVAVKTNEETLYANVADLAPQLGEVLRNAAPGLHIFGGEPVVHLPKSPGLGGRNMALGLALAREIAGTEGLRILVAGTDGTDGPTDAAGALIDGDTWQESAAKALARADAYPWLKEHGALVVTGPTGTNVMDLLIAHKA</sequence>
<dbReference type="OrthoDB" id="9766552at2"/>
<dbReference type="Gene3D" id="3.40.50.10180">
    <property type="entry name" value="Glycerate kinase, MOFRL-like N-terminal domain"/>
    <property type="match status" value="1"/>
</dbReference>
<dbReference type="Proteomes" id="UP000186336">
    <property type="component" value="Chromosome"/>
</dbReference>
<feature type="domain" description="MOFRL" evidence="1">
    <location>
        <begin position="261"/>
        <end position="359"/>
    </location>
</feature>